<comment type="caution">
    <text evidence="2">The sequence shown here is derived from an EMBL/GenBank/DDBJ whole genome shotgun (WGS) entry which is preliminary data.</text>
</comment>
<keyword evidence="3" id="KW-1185">Reference proteome</keyword>
<dbReference type="EMBL" id="CATQJL010000112">
    <property type="protein sequence ID" value="CAJ0593023.1"/>
    <property type="molecule type" value="Genomic_DNA"/>
</dbReference>
<name>A0AA36DSK1_CYLNA</name>
<evidence type="ECO:0000259" key="1">
    <source>
        <dbReference type="SMART" id="SM00198"/>
    </source>
</evidence>
<dbReference type="SMART" id="SM00198">
    <property type="entry name" value="SCP"/>
    <property type="match status" value="1"/>
</dbReference>
<organism evidence="2 3">
    <name type="scientific">Cylicocyclus nassatus</name>
    <name type="common">Nematode worm</name>
    <dbReference type="NCBI Taxonomy" id="53992"/>
    <lineage>
        <taxon>Eukaryota</taxon>
        <taxon>Metazoa</taxon>
        <taxon>Ecdysozoa</taxon>
        <taxon>Nematoda</taxon>
        <taxon>Chromadorea</taxon>
        <taxon>Rhabditida</taxon>
        <taxon>Rhabditina</taxon>
        <taxon>Rhabditomorpha</taxon>
        <taxon>Strongyloidea</taxon>
        <taxon>Strongylidae</taxon>
        <taxon>Cylicocyclus</taxon>
    </lineage>
</organism>
<dbReference type="SUPFAM" id="SSF55797">
    <property type="entry name" value="PR-1-like"/>
    <property type="match status" value="1"/>
</dbReference>
<gene>
    <name evidence="2" type="ORF">CYNAS_LOCUS5006</name>
</gene>
<proteinExistence type="predicted"/>
<reference evidence="2" key="1">
    <citation type="submission" date="2023-07" db="EMBL/GenBank/DDBJ databases">
        <authorList>
            <consortium name="CYATHOMIX"/>
        </authorList>
    </citation>
    <scope>NUCLEOTIDE SEQUENCE</scope>
    <source>
        <strain evidence="2">N/A</strain>
    </source>
</reference>
<sequence length="321" mass="35370">RFRATQPLLSCIVVVALHKLGYKRDKEETGKSFFKMLSVFLIWSTLFREVALVSAAKCKMAVEAAKAVTAAHNRLRANIATRKLDKTTFGNLPGSKSLFKLEYECTHEVLASQVIGQQCKYLPLSKKLSAKGHNFITYRRNKEPDSAMLIEMFGLAVHDWSDTVHEGGPLSSSVVYSSDSMEPFANMIYNRTLHFGCAYRFCKAKKKVAIACAYEKKRGCFKNKSCKKIFKNAVCAVDNGEIGPLCELHSTSLTASPTKISSALPNETAVAPKKRVSLAEINETSTVLSTTAENASSTYLSWFCVAQLLLLSGLTKIISAI</sequence>
<dbReference type="AlphaFoldDB" id="A0AA36DSK1"/>
<feature type="non-terminal residue" evidence="2">
    <location>
        <position position="321"/>
    </location>
</feature>
<dbReference type="Gene3D" id="3.40.33.10">
    <property type="entry name" value="CAP"/>
    <property type="match status" value="1"/>
</dbReference>
<protein>
    <recommendedName>
        <fullName evidence="1">SCP domain-containing protein</fullName>
    </recommendedName>
</protein>
<dbReference type="InterPro" id="IPR014044">
    <property type="entry name" value="CAP_dom"/>
</dbReference>
<evidence type="ECO:0000313" key="2">
    <source>
        <dbReference type="EMBL" id="CAJ0593023.1"/>
    </source>
</evidence>
<accession>A0AA36DSK1</accession>
<dbReference type="Proteomes" id="UP001176961">
    <property type="component" value="Unassembled WGS sequence"/>
</dbReference>
<evidence type="ECO:0000313" key="3">
    <source>
        <dbReference type="Proteomes" id="UP001176961"/>
    </source>
</evidence>
<feature type="domain" description="SCP" evidence="1">
    <location>
        <begin position="63"/>
        <end position="223"/>
    </location>
</feature>
<dbReference type="CDD" id="cd05380">
    <property type="entry name" value="CAP_euk"/>
    <property type="match status" value="1"/>
</dbReference>
<dbReference type="InterPro" id="IPR035940">
    <property type="entry name" value="CAP_sf"/>
</dbReference>